<dbReference type="RefSeq" id="WP_184870482.1">
    <property type="nucleotide sequence ID" value="NZ_BAAAWY010000021.1"/>
</dbReference>
<feature type="transmembrane region" description="Helical" evidence="1">
    <location>
        <begin position="81"/>
        <end position="96"/>
    </location>
</feature>
<organism evidence="2 3">
    <name type="scientific">Kutzneria kofuensis</name>
    <dbReference type="NCBI Taxonomy" id="103725"/>
    <lineage>
        <taxon>Bacteria</taxon>
        <taxon>Bacillati</taxon>
        <taxon>Actinomycetota</taxon>
        <taxon>Actinomycetes</taxon>
        <taxon>Pseudonocardiales</taxon>
        <taxon>Pseudonocardiaceae</taxon>
        <taxon>Kutzneria</taxon>
    </lineage>
</organism>
<feature type="transmembrane region" description="Helical" evidence="1">
    <location>
        <begin position="180"/>
        <end position="203"/>
    </location>
</feature>
<evidence type="ECO:0000313" key="2">
    <source>
        <dbReference type="EMBL" id="MBB5898006.1"/>
    </source>
</evidence>
<feature type="transmembrane region" description="Helical" evidence="1">
    <location>
        <begin position="12"/>
        <end position="34"/>
    </location>
</feature>
<dbReference type="Proteomes" id="UP000585638">
    <property type="component" value="Unassembled WGS sequence"/>
</dbReference>
<feature type="transmembrane region" description="Helical" evidence="1">
    <location>
        <begin position="117"/>
        <end position="140"/>
    </location>
</feature>
<reference evidence="2 3" key="1">
    <citation type="submission" date="2020-08" db="EMBL/GenBank/DDBJ databases">
        <title>Sequencing the genomes of 1000 actinobacteria strains.</title>
        <authorList>
            <person name="Klenk H.-P."/>
        </authorList>
    </citation>
    <scope>NUCLEOTIDE SEQUENCE [LARGE SCALE GENOMIC DNA]</scope>
    <source>
        <strain evidence="2 3">DSM 43851</strain>
    </source>
</reference>
<dbReference type="AlphaFoldDB" id="A0A7W9KSN5"/>
<feature type="transmembrane region" description="Helical" evidence="1">
    <location>
        <begin position="327"/>
        <end position="345"/>
    </location>
</feature>
<dbReference type="EMBL" id="JACHIR010000005">
    <property type="protein sequence ID" value="MBB5898006.1"/>
    <property type="molecule type" value="Genomic_DNA"/>
</dbReference>
<keyword evidence="1" id="KW-0472">Membrane</keyword>
<evidence type="ECO:0000256" key="1">
    <source>
        <dbReference type="SAM" id="Phobius"/>
    </source>
</evidence>
<feature type="transmembrane region" description="Helical" evidence="1">
    <location>
        <begin position="265"/>
        <end position="290"/>
    </location>
</feature>
<name>A0A7W9KSN5_9PSEU</name>
<keyword evidence="1" id="KW-0812">Transmembrane</keyword>
<sequence length="542" mass="59116">MPLTDAEWGALALGLTALVYRLLSPLVAWCAVRLGAGRYPRQALNGVYPEACVPLGRGLSIGTVLAVLTAVDAVFGRMPDGWLALVPTGALALMLWKHLTQDYDLGQDLRWQRRDRLVVLIIGAAALVFPALGLAAIVLVCGRLGGWTHHANVDIRLIKATYCFSLANSALTELVGRSSAAGTTGLALVLGTVYLSHYVVAAWAKAKLGRRPWSWALTNRTDLLVATAYAWGWARFLSAGTAARIVRALRPAVVWLNLGTMVVELAGLVAFADLGCFLASIAGALLFNCVVALTSGLLFWENIATGLLLAGAMAADAGTGRVAFGGWTWLGAVAVLMLVVAGLLWRPNVLGWWDTPLSAKVWWRAHTADGRVFGLYNDFFGPHDREYARVVGNALVPEPMITFPLGGVEDVAIRDVLLREPLRPADLRQAKHRYGIVHRDEDRVARHAAYLRTMMAALNAGLPKNPLPRGLHWLRAPSGHLYRWGDAPRYRRAEGPVTQVSVWFREELYVGASGVWERLSETPVLTVEVASRGRRDRWPSRQ</sequence>
<keyword evidence="3" id="KW-1185">Reference proteome</keyword>
<evidence type="ECO:0000313" key="3">
    <source>
        <dbReference type="Proteomes" id="UP000585638"/>
    </source>
</evidence>
<accession>A0A7W9KSN5</accession>
<keyword evidence="1" id="KW-1133">Transmembrane helix</keyword>
<gene>
    <name evidence="2" type="ORF">BJ998_009265</name>
</gene>
<feature type="transmembrane region" description="Helical" evidence="1">
    <location>
        <begin position="55"/>
        <end position="75"/>
    </location>
</feature>
<comment type="caution">
    <text evidence="2">The sequence shown here is derived from an EMBL/GenBank/DDBJ whole genome shotgun (WGS) entry which is preliminary data.</text>
</comment>
<protein>
    <submittedName>
        <fullName evidence="2">Uncharacterized protein</fullName>
    </submittedName>
</protein>
<proteinExistence type="predicted"/>